<dbReference type="Proteomes" id="UP000510844">
    <property type="component" value="Chromosome"/>
</dbReference>
<name>A0A7L6BCB5_9ACTN</name>
<organism evidence="7 8">
    <name type="scientific">Micromonospora robiginosa</name>
    <dbReference type="NCBI Taxonomy" id="2749844"/>
    <lineage>
        <taxon>Bacteria</taxon>
        <taxon>Bacillati</taxon>
        <taxon>Actinomycetota</taxon>
        <taxon>Actinomycetes</taxon>
        <taxon>Micromonosporales</taxon>
        <taxon>Micromonosporaceae</taxon>
        <taxon>Micromonospora</taxon>
    </lineage>
</organism>
<accession>A0A7L6BCB5</accession>
<feature type="transmembrane region" description="Helical" evidence="5">
    <location>
        <begin position="87"/>
        <end position="108"/>
    </location>
</feature>
<evidence type="ECO:0000313" key="8">
    <source>
        <dbReference type="Proteomes" id="UP000510844"/>
    </source>
</evidence>
<dbReference type="EMBL" id="CP059322">
    <property type="protein sequence ID" value="QLQ39603.1"/>
    <property type="molecule type" value="Genomic_DNA"/>
</dbReference>
<dbReference type="UniPathway" id="UPA00895"/>
<evidence type="ECO:0000256" key="3">
    <source>
        <dbReference type="ARBA" id="ARBA00022989"/>
    </source>
</evidence>
<reference evidence="7 8" key="2">
    <citation type="journal article" date="2021" name="Mar. Drugs">
        <title>A New Micromonospora Strain with Antibiotic Activity Isolated from the Microbiome of a Mid-Atlantic Deep-Sea Sponge.</title>
        <authorList>
            <person name="Back C.R."/>
            <person name="Stennett H.L."/>
            <person name="Williams S.E."/>
            <person name="Wang L."/>
            <person name="Ojeda Gomez J."/>
            <person name="Abdulle O.M."/>
            <person name="Duffy T."/>
            <person name="Neal C."/>
            <person name="Mantell J."/>
            <person name="Jepson M.A."/>
            <person name="Hendry K.R."/>
            <person name="Powell D."/>
            <person name="Stach J.E.M."/>
            <person name="Essex-Lopresti A.E."/>
            <person name="Willis C.L."/>
            <person name="Curnow P."/>
            <person name="Race P.R."/>
        </authorList>
    </citation>
    <scope>NUCLEOTIDE SEQUENCE [LARGE SCALE GENOMIC DNA]</scope>
    <source>
        <strain evidence="7 8">28ISP2-46</strain>
    </source>
</reference>
<feature type="transmembrane region" description="Helical" evidence="5">
    <location>
        <begin position="60"/>
        <end position="80"/>
    </location>
</feature>
<dbReference type="RefSeq" id="WP_181571988.1">
    <property type="nucleotide sequence ID" value="NZ_CP059322.2"/>
</dbReference>
<dbReference type="AlphaFoldDB" id="A0A7L6BCB5"/>
<keyword evidence="4 5" id="KW-0472">Membrane</keyword>
<dbReference type="GO" id="GO:0016020">
    <property type="term" value="C:membrane"/>
    <property type="evidence" value="ECO:0007669"/>
    <property type="project" value="UniProtKB-SubCell"/>
</dbReference>
<proteinExistence type="predicted"/>
<reference evidence="8" key="1">
    <citation type="submission" date="2020-07" db="EMBL/GenBank/DDBJ databases">
        <title>A new Micromonospora strain with potent antibiotic activity isolated from the microbiome of a mid-Atlantic deep-sea sponge.</title>
        <authorList>
            <person name="Back C.R."/>
            <person name="Stennett H.L."/>
            <person name="Williams S.E."/>
            <person name="Wang L."/>
            <person name="Ojeda Gomez J."/>
            <person name="Abdulle O.M."/>
            <person name="Duffy T."/>
            <person name="Hendry K.R."/>
            <person name="Powell D."/>
            <person name="Stach J.E."/>
            <person name="Essex-Lopresti A.E."/>
            <person name="Willis C.L."/>
            <person name="Curnow P."/>
            <person name="Race P.R."/>
        </authorList>
    </citation>
    <scope>NUCLEOTIDE SEQUENCE [LARGE SCALE GENOMIC DNA]</scope>
    <source>
        <strain evidence="8">28ISP2-46</strain>
    </source>
</reference>
<comment type="subcellular location">
    <subcellularLocation>
        <location evidence="1">Membrane</location>
        <topology evidence="1">Multi-pass membrane protein</topology>
    </subcellularLocation>
</comment>
<feature type="transmembrane region" description="Helical" evidence="5">
    <location>
        <begin position="22"/>
        <end position="40"/>
    </location>
</feature>
<evidence type="ECO:0000256" key="4">
    <source>
        <dbReference type="ARBA" id="ARBA00023136"/>
    </source>
</evidence>
<gene>
    <name evidence="7" type="ORF">H1D33_12690</name>
</gene>
<keyword evidence="2 5" id="KW-0812">Transmembrane</keyword>
<evidence type="ECO:0000256" key="1">
    <source>
        <dbReference type="ARBA" id="ARBA00004141"/>
    </source>
</evidence>
<keyword evidence="3 5" id="KW-1133">Transmembrane helix</keyword>
<dbReference type="GO" id="GO:0030416">
    <property type="term" value="P:methylamine metabolic process"/>
    <property type="evidence" value="ECO:0007669"/>
    <property type="project" value="InterPro"/>
</dbReference>
<evidence type="ECO:0000256" key="5">
    <source>
        <dbReference type="SAM" id="Phobius"/>
    </source>
</evidence>
<evidence type="ECO:0000313" key="7">
    <source>
        <dbReference type="EMBL" id="QLQ39603.1"/>
    </source>
</evidence>
<feature type="domain" description="Methylamine utilisation protein MauE" evidence="6">
    <location>
        <begin position="18"/>
        <end position="150"/>
    </location>
</feature>
<keyword evidence="8" id="KW-1185">Reference proteome</keyword>
<dbReference type="InterPro" id="IPR009908">
    <property type="entry name" value="Methylamine_util_MauE"/>
</dbReference>
<sequence>MTVTPSTTPAGRWPALRHWLGVAARLGLAAVWLIAGGAKVGDLAASGRAVNAYQVMPYDLATVIGAALPFVELALGLLLLVGLATRVGAGVSAALLVVFVAGIASAWARGLAIDCGCFGSGGQLGAGESPSYLPEILRDLGFLALAGFLLIWPRTPFSVDGWLAGDTVEDDDE</sequence>
<protein>
    <submittedName>
        <fullName evidence="7">MauE/DoxX family redox-associated membrane protein</fullName>
    </submittedName>
</protein>
<dbReference type="Pfam" id="PF07291">
    <property type="entry name" value="MauE"/>
    <property type="match status" value="1"/>
</dbReference>
<evidence type="ECO:0000256" key="2">
    <source>
        <dbReference type="ARBA" id="ARBA00022692"/>
    </source>
</evidence>
<dbReference type="KEGG" id="mfeu:H1D33_12690"/>
<evidence type="ECO:0000259" key="6">
    <source>
        <dbReference type="Pfam" id="PF07291"/>
    </source>
</evidence>